<dbReference type="GO" id="GO:0016757">
    <property type="term" value="F:glycosyltransferase activity"/>
    <property type="evidence" value="ECO:0007669"/>
    <property type="project" value="InterPro"/>
</dbReference>
<dbReference type="SUPFAM" id="SSF53756">
    <property type="entry name" value="UDP-Glycosyltransferase/glycogen phosphorylase"/>
    <property type="match status" value="1"/>
</dbReference>
<dbReference type="Gene3D" id="3.40.50.2000">
    <property type="entry name" value="Glycogen Phosphorylase B"/>
    <property type="match status" value="2"/>
</dbReference>
<organism evidence="2 3">
    <name type="scientific">Lactobacillus delbrueckii subsp. delbrueckii</name>
    <dbReference type="NCBI Taxonomy" id="83684"/>
    <lineage>
        <taxon>Bacteria</taxon>
        <taxon>Bacillati</taxon>
        <taxon>Bacillota</taxon>
        <taxon>Bacilli</taxon>
        <taxon>Lactobacillales</taxon>
        <taxon>Lactobacillaceae</taxon>
        <taxon>Lactobacillus</taxon>
    </lineage>
</organism>
<dbReference type="PANTHER" id="PTHR45947:SF3">
    <property type="entry name" value="SULFOQUINOVOSYL TRANSFERASE SQD2"/>
    <property type="match status" value="1"/>
</dbReference>
<dbReference type="Pfam" id="PF00534">
    <property type="entry name" value="Glycos_transf_1"/>
    <property type="match status" value="1"/>
</dbReference>
<reference evidence="2" key="1">
    <citation type="submission" date="2022-02" db="EMBL/GenBank/DDBJ databases">
        <authorList>
            <person name="Deutsch MARIE S."/>
        </authorList>
    </citation>
    <scope>NUCLEOTIDE SEQUENCE</scope>
    <source>
        <strain evidence="2">CIRM-BIA865</strain>
    </source>
</reference>
<dbReference type="AlphaFoldDB" id="A0AAU9R2N9"/>
<dbReference type="PANTHER" id="PTHR45947">
    <property type="entry name" value="SULFOQUINOVOSYL TRANSFERASE SQD2"/>
    <property type="match status" value="1"/>
</dbReference>
<evidence type="ECO:0000313" key="3">
    <source>
        <dbReference type="Proteomes" id="UP001295440"/>
    </source>
</evidence>
<evidence type="ECO:0000313" key="2">
    <source>
        <dbReference type="EMBL" id="CAH1705394.1"/>
    </source>
</evidence>
<protein>
    <submittedName>
        <fullName evidence="2">Glycosyltransferase family 1 protein</fullName>
    </submittedName>
</protein>
<dbReference type="RefSeq" id="WP_260369148.1">
    <property type="nucleotide sequence ID" value="NZ_OV915080.1"/>
</dbReference>
<gene>
    <name evidence="2" type="ORF">LDD865_0230</name>
</gene>
<name>A0AAU9R2N9_9LACO</name>
<dbReference type="InterPro" id="IPR001296">
    <property type="entry name" value="Glyco_trans_1"/>
</dbReference>
<proteinExistence type="predicted"/>
<sequence>MYKVLVFGITENPGGVESFLLSYYRKIDRTKIQFDFLCNTHARVAYEDELKALGGKVIHIAMRSKEPLKYRWELSDFMKEHATEYQAVWVNVCSLANIDYLKAAKKYGIPKRIIHSHNSQNMDNQFRKILHKINRGKINTYATDFWACSNDAAEWFYNDELLSKVVIINNAIDLSRVAFSEEKRDYIRKQYHVEEKFVVGNVGRLHFQKNQMFALKIMQHLVKKIPSAVLMLVGQGEDEQKLKKRAEELHIESNIIFTGVQSDIGGYLSAFDLFLFPSKFEGLGIAGLEAQVNGLPVISSYGVIPEELKLTDNFHFKKLEDGAESWAEAIADYSHQLNRTDPETVEKCFTKAGFNIDIEVRRLEKLFMEKE</sequence>
<dbReference type="CDD" id="cd03812">
    <property type="entry name" value="GT4_CapH-like"/>
    <property type="match status" value="1"/>
</dbReference>
<feature type="domain" description="Glycosyl transferase family 1" evidence="1">
    <location>
        <begin position="185"/>
        <end position="333"/>
    </location>
</feature>
<dbReference type="InterPro" id="IPR050194">
    <property type="entry name" value="Glycosyltransferase_grp1"/>
</dbReference>
<dbReference type="EMBL" id="OV915080">
    <property type="protein sequence ID" value="CAH1705394.1"/>
    <property type="molecule type" value="Genomic_DNA"/>
</dbReference>
<dbReference type="Proteomes" id="UP001295440">
    <property type="component" value="Chromosome"/>
</dbReference>
<evidence type="ECO:0000259" key="1">
    <source>
        <dbReference type="Pfam" id="PF00534"/>
    </source>
</evidence>
<accession>A0AAU9R2N9</accession>